<comment type="caution">
    <text evidence="1">The sequence shown here is derived from an EMBL/GenBank/DDBJ whole genome shotgun (WGS) entry which is preliminary data.</text>
</comment>
<reference evidence="1 2" key="1">
    <citation type="submission" date="2021-06" db="EMBL/GenBank/DDBJ databases">
        <authorList>
            <person name="Sun Q."/>
            <person name="Li D."/>
        </authorList>
    </citation>
    <scope>NUCLEOTIDE SEQUENCE [LARGE SCALE GENOMIC DNA]</scope>
    <source>
        <strain evidence="1 2">MSJ-11</strain>
    </source>
</reference>
<accession>A0ABS6EH75</accession>
<gene>
    <name evidence="1" type="ORF">KQI86_09565</name>
</gene>
<name>A0ABS6EH75_9CLOT</name>
<keyword evidence="2" id="KW-1185">Reference proteome</keyword>
<sequence length="56" mass="6787">MSRKKVIDFEREKSIKELKKIIKNLSWDFYELGEIDFHDWPTSVIKATINNMKDEK</sequence>
<evidence type="ECO:0000313" key="1">
    <source>
        <dbReference type="EMBL" id="MBU5484578.1"/>
    </source>
</evidence>
<evidence type="ECO:0000313" key="2">
    <source>
        <dbReference type="Proteomes" id="UP000726170"/>
    </source>
</evidence>
<dbReference type="RefSeq" id="WP_216439048.1">
    <property type="nucleotide sequence ID" value="NZ_JAHLQF010000002.1"/>
</dbReference>
<dbReference type="Proteomes" id="UP000726170">
    <property type="component" value="Unassembled WGS sequence"/>
</dbReference>
<protein>
    <submittedName>
        <fullName evidence="1">Uncharacterized protein</fullName>
    </submittedName>
</protein>
<proteinExistence type="predicted"/>
<organism evidence="1 2">
    <name type="scientific">Clostridium mobile</name>
    <dbReference type="NCBI Taxonomy" id="2841512"/>
    <lineage>
        <taxon>Bacteria</taxon>
        <taxon>Bacillati</taxon>
        <taxon>Bacillota</taxon>
        <taxon>Clostridia</taxon>
        <taxon>Eubacteriales</taxon>
        <taxon>Clostridiaceae</taxon>
        <taxon>Clostridium</taxon>
    </lineage>
</organism>
<dbReference type="EMBL" id="JAHLQF010000002">
    <property type="protein sequence ID" value="MBU5484578.1"/>
    <property type="molecule type" value="Genomic_DNA"/>
</dbReference>